<protein>
    <submittedName>
        <fullName evidence="2">Uncharacterized protein</fullName>
    </submittedName>
</protein>
<evidence type="ECO:0000256" key="1">
    <source>
        <dbReference type="SAM" id="Phobius"/>
    </source>
</evidence>
<dbReference type="Proteomes" id="UP001305702">
    <property type="component" value="Chromosome"/>
</dbReference>
<name>A0AA96RE22_9BACL</name>
<evidence type="ECO:0000313" key="3">
    <source>
        <dbReference type="Proteomes" id="UP001305702"/>
    </source>
</evidence>
<evidence type="ECO:0000313" key="2">
    <source>
        <dbReference type="EMBL" id="WNQ11965.1"/>
    </source>
</evidence>
<feature type="transmembrane region" description="Helical" evidence="1">
    <location>
        <begin position="297"/>
        <end position="318"/>
    </location>
</feature>
<accession>A0AA96RE22</accession>
<feature type="transmembrane region" description="Helical" evidence="1">
    <location>
        <begin position="211"/>
        <end position="236"/>
    </location>
</feature>
<keyword evidence="3" id="KW-1185">Reference proteome</keyword>
<dbReference type="EMBL" id="CP130318">
    <property type="protein sequence ID" value="WNQ11965.1"/>
    <property type="molecule type" value="Genomic_DNA"/>
</dbReference>
<feature type="transmembrane region" description="Helical" evidence="1">
    <location>
        <begin position="363"/>
        <end position="382"/>
    </location>
</feature>
<feature type="transmembrane region" description="Helical" evidence="1">
    <location>
        <begin position="171"/>
        <end position="190"/>
    </location>
</feature>
<keyword evidence="1" id="KW-0812">Transmembrane</keyword>
<keyword evidence="1" id="KW-1133">Transmembrane helix</keyword>
<proteinExistence type="predicted"/>
<dbReference type="RefSeq" id="WP_315605741.1">
    <property type="nucleotide sequence ID" value="NZ_CP130318.1"/>
</dbReference>
<dbReference type="KEGG" id="paun:MJA45_02580"/>
<organism evidence="2 3">
    <name type="scientific">Paenibacillus aurantius</name>
    <dbReference type="NCBI Taxonomy" id="2918900"/>
    <lineage>
        <taxon>Bacteria</taxon>
        <taxon>Bacillati</taxon>
        <taxon>Bacillota</taxon>
        <taxon>Bacilli</taxon>
        <taxon>Bacillales</taxon>
        <taxon>Paenibacillaceae</taxon>
        <taxon>Paenibacillus</taxon>
    </lineage>
</organism>
<keyword evidence="1" id="KW-0472">Membrane</keyword>
<dbReference type="AlphaFoldDB" id="A0AA96RE22"/>
<feature type="transmembrane region" description="Helical" evidence="1">
    <location>
        <begin position="12"/>
        <end position="33"/>
    </location>
</feature>
<reference evidence="2 3" key="1">
    <citation type="submission" date="2022-02" db="EMBL/GenBank/DDBJ databases">
        <title>Paenibacillus sp. MBLB1776 Whole Genome Shotgun Sequencing.</title>
        <authorList>
            <person name="Hwang C.Y."/>
            <person name="Cho E.-S."/>
            <person name="Seo M.-J."/>
        </authorList>
    </citation>
    <scope>NUCLEOTIDE SEQUENCE [LARGE SCALE GENOMIC DNA]</scope>
    <source>
        <strain evidence="2 3">MBLB1776</strain>
    </source>
</reference>
<sequence length="388" mass="43629">MRLIQLELYKILAQKVVYLAFVVMVMLYGLFLYGQGESRGERIQALRDTFEQYGGELTKEKEAWADKAWAEYEQAEKAARAKEQSLYDLDSPLWARGWVGNDIKKAVQWGEEQERVTQQLEAMAVGETEGAPGYERKLAEKELAVRRSAGSPDYIFYQEGWRNILMYGQEIGYYFAGALTILGLSGTFSREYTSRMDSLLFSSRYGRTRALGAKLSAAAIYCGMIVGALGGVVLAMNGWLYGLTGWNTRLVNVQDLFHGTAFGGPIWLYFLKQLVYVWLGYTVLGMFVLLISSRTRFLLLPAFLGGLVFLLPAVWQVLSLPISRLNGVVSVLFPYLGFLKLEGLDRIAFVSILGRPVLDGDVLLLRMLAYALVLGLLLYTSIQRRQVS</sequence>
<gene>
    <name evidence="2" type="ORF">MJA45_02580</name>
</gene>
<feature type="transmembrane region" description="Helical" evidence="1">
    <location>
        <begin position="266"/>
        <end position="290"/>
    </location>
</feature>